<gene>
    <name evidence="2" type="ORF">Pla100_26590</name>
</gene>
<keyword evidence="3" id="KW-1185">Reference proteome</keyword>
<evidence type="ECO:0000313" key="2">
    <source>
        <dbReference type="EMBL" id="TWT97505.1"/>
    </source>
</evidence>
<accession>A0A5C6AE95</accession>
<feature type="transmembrane region" description="Helical" evidence="1">
    <location>
        <begin position="12"/>
        <end position="37"/>
    </location>
</feature>
<sequence>MVLDDGRAAERDVYVTHISSISFAMIISLGCSVYGLISGMMESYSLIKAGEASGKLPDLTPAFVMKDMFLAGGIRCVGWLVVGLIAGGMLAGFFNMLARTTGGVRIRVRDDENA</sequence>
<keyword evidence="1" id="KW-0812">Transmembrane</keyword>
<dbReference type="Proteomes" id="UP000316213">
    <property type="component" value="Unassembled WGS sequence"/>
</dbReference>
<organism evidence="2 3">
    <name type="scientific">Neorhodopirellula pilleata</name>
    <dbReference type="NCBI Taxonomy" id="2714738"/>
    <lineage>
        <taxon>Bacteria</taxon>
        <taxon>Pseudomonadati</taxon>
        <taxon>Planctomycetota</taxon>
        <taxon>Planctomycetia</taxon>
        <taxon>Pirellulales</taxon>
        <taxon>Pirellulaceae</taxon>
        <taxon>Neorhodopirellula</taxon>
    </lineage>
</organism>
<keyword evidence="1" id="KW-1133">Transmembrane helix</keyword>
<evidence type="ECO:0000256" key="1">
    <source>
        <dbReference type="SAM" id="Phobius"/>
    </source>
</evidence>
<dbReference type="EMBL" id="SJPM01000004">
    <property type="protein sequence ID" value="TWT97505.1"/>
    <property type="molecule type" value="Genomic_DNA"/>
</dbReference>
<name>A0A5C6AE95_9BACT</name>
<keyword evidence="1" id="KW-0472">Membrane</keyword>
<evidence type="ECO:0008006" key="4">
    <source>
        <dbReference type="Google" id="ProtNLM"/>
    </source>
</evidence>
<proteinExistence type="predicted"/>
<comment type="caution">
    <text evidence="2">The sequence shown here is derived from an EMBL/GenBank/DDBJ whole genome shotgun (WGS) entry which is preliminary data.</text>
</comment>
<dbReference type="RefSeq" id="WP_146578075.1">
    <property type="nucleotide sequence ID" value="NZ_SJPM01000004.1"/>
</dbReference>
<dbReference type="PROSITE" id="PS51257">
    <property type="entry name" value="PROKAR_LIPOPROTEIN"/>
    <property type="match status" value="1"/>
</dbReference>
<feature type="transmembrane region" description="Helical" evidence="1">
    <location>
        <begin position="77"/>
        <end position="97"/>
    </location>
</feature>
<evidence type="ECO:0000313" key="3">
    <source>
        <dbReference type="Proteomes" id="UP000316213"/>
    </source>
</evidence>
<reference evidence="2 3" key="1">
    <citation type="submission" date="2019-02" db="EMBL/GenBank/DDBJ databases">
        <title>Deep-cultivation of Planctomycetes and their phenomic and genomic characterization uncovers novel biology.</title>
        <authorList>
            <person name="Wiegand S."/>
            <person name="Jogler M."/>
            <person name="Boedeker C."/>
            <person name="Pinto D."/>
            <person name="Vollmers J."/>
            <person name="Rivas-Marin E."/>
            <person name="Kohn T."/>
            <person name="Peeters S.H."/>
            <person name="Heuer A."/>
            <person name="Rast P."/>
            <person name="Oberbeckmann S."/>
            <person name="Bunk B."/>
            <person name="Jeske O."/>
            <person name="Meyerdierks A."/>
            <person name="Storesund J.E."/>
            <person name="Kallscheuer N."/>
            <person name="Luecker S."/>
            <person name="Lage O.M."/>
            <person name="Pohl T."/>
            <person name="Merkel B.J."/>
            <person name="Hornburger P."/>
            <person name="Mueller R.-W."/>
            <person name="Bruemmer F."/>
            <person name="Labrenz M."/>
            <person name="Spormann A.M."/>
            <person name="Op Den Camp H."/>
            <person name="Overmann J."/>
            <person name="Amann R."/>
            <person name="Jetten M.S.M."/>
            <person name="Mascher T."/>
            <person name="Medema M.H."/>
            <person name="Devos D.P."/>
            <person name="Kaster A.-K."/>
            <person name="Ovreas L."/>
            <person name="Rohde M."/>
            <person name="Galperin M.Y."/>
            <person name="Jogler C."/>
        </authorList>
    </citation>
    <scope>NUCLEOTIDE SEQUENCE [LARGE SCALE GENOMIC DNA]</scope>
    <source>
        <strain evidence="2 3">Pla100</strain>
    </source>
</reference>
<protein>
    <recommendedName>
        <fullName evidence="4">DUF3566 domain-containing protein</fullName>
    </recommendedName>
</protein>
<dbReference type="AlphaFoldDB" id="A0A5C6AE95"/>